<evidence type="ECO:0000313" key="2">
    <source>
        <dbReference type="EMBL" id="AKV02712.1"/>
    </source>
</evidence>
<dbReference type="PROSITE" id="PS50004">
    <property type="entry name" value="C2"/>
    <property type="match status" value="1"/>
</dbReference>
<evidence type="ECO:0000313" key="3">
    <source>
        <dbReference type="Proteomes" id="UP000064967"/>
    </source>
</evidence>
<dbReference type="RefSeq" id="WP_146653588.1">
    <property type="nucleotide sequence ID" value="NZ_CP012333.1"/>
</dbReference>
<feature type="domain" description="C2" evidence="1">
    <location>
        <begin position="349"/>
        <end position="473"/>
    </location>
</feature>
<dbReference type="KEGG" id="llu:AKJ09_09375"/>
<dbReference type="SUPFAM" id="SSF49562">
    <property type="entry name" value="C2 domain (Calcium/lipid-binding domain, CaLB)"/>
    <property type="match status" value="1"/>
</dbReference>
<dbReference type="InterPro" id="IPR000008">
    <property type="entry name" value="C2_dom"/>
</dbReference>
<reference evidence="2 3" key="1">
    <citation type="submission" date="2015-08" db="EMBL/GenBank/DDBJ databases">
        <authorList>
            <person name="Babu N.S."/>
            <person name="Beckwith C.J."/>
            <person name="Beseler K.G."/>
            <person name="Brison A."/>
            <person name="Carone J.V."/>
            <person name="Caskin T.P."/>
            <person name="Diamond M."/>
            <person name="Durham M.E."/>
            <person name="Foxe J.M."/>
            <person name="Go M."/>
            <person name="Henderson B.A."/>
            <person name="Jones I.B."/>
            <person name="McGettigan J.A."/>
            <person name="Micheletti S.J."/>
            <person name="Nasrallah M.E."/>
            <person name="Ortiz D."/>
            <person name="Piller C.R."/>
            <person name="Privatt S.R."/>
            <person name="Schneider S.L."/>
            <person name="Sharp S."/>
            <person name="Smith T.C."/>
            <person name="Stanton J.D."/>
            <person name="Ullery H.E."/>
            <person name="Wilson R.J."/>
            <person name="Serrano M.G."/>
            <person name="Buck G."/>
            <person name="Lee V."/>
            <person name="Wang Y."/>
            <person name="Carvalho R."/>
            <person name="Voegtly L."/>
            <person name="Shi R."/>
            <person name="Duckworth R."/>
            <person name="Johnson A."/>
            <person name="Loviza R."/>
            <person name="Walstead R."/>
            <person name="Shah Z."/>
            <person name="Kiflezghi M."/>
            <person name="Wade K."/>
            <person name="Ball S.L."/>
            <person name="Bradley K.W."/>
            <person name="Asai D.J."/>
            <person name="Bowman C.A."/>
            <person name="Russell D.A."/>
            <person name="Pope W.H."/>
            <person name="Jacobs-Sera D."/>
            <person name="Hendrix R.W."/>
            <person name="Hatfull G.F."/>
        </authorList>
    </citation>
    <scope>NUCLEOTIDE SEQUENCE [LARGE SCALE GENOMIC DNA]</scope>
    <source>
        <strain evidence="2 3">DSM 27648</strain>
    </source>
</reference>
<dbReference type="PROSITE" id="PS51257">
    <property type="entry name" value="PROKAR_LIPOPROTEIN"/>
    <property type="match status" value="1"/>
</dbReference>
<evidence type="ECO:0000259" key="1">
    <source>
        <dbReference type="PROSITE" id="PS50004"/>
    </source>
</evidence>
<keyword evidence="2" id="KW-0449">Lipoprotein</keyword>
<dbReference type="CDD" id="cd00030">
    <property type="entry name" value="C2"/>
    <property type="match status" value="1"/>
</dbReference>
<dbReference type="Pfam" id="PF00168">
    <property type="entry name" value="C2"/>
    <property type="match status" value="1"/>
</dbReference>
<dbReference type="Gene3D" id="2.60.40.150">
    <property type="entry name" value="C2 domain"/>
    <property type="match status" value="1"/>
</dbReference>
<dbReference type="AlphaFoldDB" id="A0A0K1QAM7"/>
<organism evidence="2 3">
    <name type="scientific">Labilithrix luteola</name>
    <dbReference type="NCBI Taxonomy" id="1391654"/>
    <lineage>
        <taxon>Bacteria</taxon>
        <taxon>Pseudomonadati</taxon>
        <taxon>Myxococcota</taxon>
        <taxon>Polyangia</taxon>
        <taxon>Polyangiales</taxon>
        <taxon>Labilitrichaceae</taxon>
        <taxon>Labilithrix</taxon>
    </lineage>
</organism>
<dbReference type="STRING" id="1391654.AKJ09_09375"/>
<sequence>MSFLRVPGLAGLASVVSGVSLVLAIVSAGCSSDPPASTGSGFCAAAKSSNQTCKEPSDCDATLATGCAQLSKVLTSSLTTAARDCLESGVCGVASCLQRAQRSAKTTDAHAQLASDYCRTCAPDVDDCEAKFYARGSKLPGALLVPYGEAVVSAVDSECTGESGCAAQFNSCATDVIARVLGDNVDADVASCIQSGFSQEDGALTPAGTPTVATCTPDNCKGCCRDDKCEEGTKPSACGVNAGSCEICSSTAECIAGKCKEPCGPNNCKGCCAGDTCLDGTQDNQCGERGAACSSCGVNETCSKHQCIDGSCQANCTNGCCSATGCQPGNRANACGTGGEACVDCGPGRTCESGACTLDRTSLWDVYISFAVVPDKDRKGNSWDAFNGLPDPYVKLYTSEGASIHSAQTSTLNDTTVPFWAETPLKGIKASELLANFSFEIWDSDTTFDDYIGGCTISLTPAIFDGSLQDHTCPATASSSEVTLYFRINPHP</sequence>
<protein>
    <submittedName>
        <fullName evidence="2">Putative lipoprotein</fullName>
    </submittedName>
</protein>
<dbReference type="Proteomes" id="UP000064967">
    <property type="component" value="Chromosome"/>
</dbReference>
<dbReference type="OrthoDB" id="5524340at2"/>
<dbReference type="EMBL" id="CP012333">
    <property type="protein sequence ID" value="AKV02712.1"/>
    <property type="molecule type" value="Genomic_DNA"/>
</dbReference>
<proteinExistence type="predicted"/>
<gene>
    <name evidence="2" type="ORF">AKJ09_09375</name>
</gene>
<keyword evidence="3" id="KW-1185">Reference proteome</keyword>
<accession>A0A0K1QAM7</accession>
<name>A0A0K1QAM7_9BACT</name>
<dbReference type="InterPro" id="IPR035892">
    <property type="entry name" value="C2_domain_sf"/>
</dbReference>